<dbReference type="PROSITE" id="PS50213">
    <property type="entry name" value="FAS1"/>
    <property type="match status" value="1"/>
</dbReference>
<dbReference type="GO" id="GO:0005615">
    <property type="term" value="C:extracellular space"/>
    <property type="evidence" value="ECO:0007669"/>
    <property type="project" value="TreeGrafter"/>
</dbReference>
<dbReference type="EMBL" id="FAUH01000009">
    <property type="protein sequence ID" value="CUU66125.1"/>
    <property type="molecule type" value="Genomic_DNA"/>
</dbReference>
<reference evidence="3" key="1">
    <citation type="submission" date="2015-11" db="EMBL/GenBank/DDBJ databases">
        <authorList>
            <person name="Dugat-Bony E."/>
        </authorList>
    </citation>
    <scope>NUCLEOTIDE SEQUENCE [LARGE SCALE GENOMIC DNA]</scope>
    <source>
        <strain evidence="3">Mu292</strain>
    </source>
</reference>
<protein>
    <submittedName>
        <fullName evidence="2">Secreted and surface protein containing fasciclin-like repeats</fullName>
    </submittedName>
</protein>
<name>A0A0X2NKV0_9CORY</name>
<keyword evidence="3" id="KW-1185">Reference proteome</keyword>
<organism evidence="2 3">
    <name type="scientific">Corynebacterium variabile</name>
    <dbReference type="NCBI Taxonomy" id="1727"/>
    <lineage>
        <taxon>Bacteria</taxon>
        <taxon>Bacillati</taxon>
        <taxon>Actinomycetota</taxon>
        <taxon>Actinomycetes</taxon>
        <taxon>Mycobacteriales</taxon>
        <taxon>Corynebacteriaceae</taxon>
        <taxon>Corynebacterium</taxon>
    </lineage>
</organism>
<evidence type="ECO:0000256" key="1">
    <source>
        <dbReference type="SAM" id="MobiDB-lite"/>
    </source>
</evidence>
<evidence type="ECO:0000313" key="3">
    <source>
        <dbReference type="Proteomes" id="UP000182498"/>
    </source>
</evidence>
<dbReference type="PANTHER" id="PTHR10900:SF77">
    <property type="entry name" value="FI19380P1"/>
    <property type="match status" value="1"/>
</dbReference>
<evidence type="ECO:0000313" key="2">
    <source>
        <dbReference type="EMBL" id="CUU66125.1"/>
    </source>
</evidence>
<dbReference type="InterPro" id="IPR050904">
    <property type="entry name" value="Adhesion/Biosynth-related"/>
</dbReference>
<feature type="compositionally biased region" description="Polar residues" evidence="1">
    <location>
        <begin position="55"/>
        <end position="71"/>
    </location>
</feature>
<dbReference type="SUPFAM" id="SSF82153">
    <property type="entry name" value="FAS1 domain"/>
    <property type="match status" value="1"/>
</dbReference>
<feature type="region of interest" description="Disordered" evidence="1">
    <location>
        <begin position="48"/>
        <end position="80"/>
    </location>
</feature>
<dbReference type="InterPro" id="IPR000782">
    <property type="entry name" value="FAS1_domain"/>
</dbReference>
<accession>A0A0X2NKV0</accession>
<dbReference type="Proteomes" id="UP000182498">
    <property type="component" value="Unassembled WGS sequence"/>
</dbReference>
<dbReference type="OrthoDB" id="9800666at2"/>
<gene>
    <name evidence="2" type="ORF">CVAR292_01463</name>
</gene>
<dbReference type="Pfam" id="PF02469">
    <property type="entry name" value="Fasciclin"/>
    <property type="match status" value="1"/>
</dbReference>
<dbReference type="InterPro" id="IPR036378">
    <property type="entry name" value="FAS1_dom_sf"/>
</dbReference>
<dbReference type="FunFam" id="2.30.180.10:FF:000032">
    <property type="entry name" value="Fasciclin domain-containing protein, putative"/>
    <property type="match status" value="1"/>
</dbReference>
<dbReference type="PANTHER" id="PTHR10900">
    <property type="entry name" value="PERIOSTIN-RELATED"/>
    <property type="match status" value="1"/>
</dbReference>
<dbReference type="SMART" id="SM00554">
    <property type="entry name" value="FAS1"/>
    <property type="match status" value="1"/>
</dbReference>
<dbReference type="RefSeq" id="WP_082796455.1">
    <property type="nucleotide sequence ID" value="NZ_DAMCIH010000014.1"/>
</dbReference>
<sequence length="234" mass="23669">MALRDGVLSYITGYPARPYQTEKTMKKYLAAAGAVALALSLGACSDDSDDNSAATTGVTESTESAGAGETSTPEDGEEGMETDIVDTAGTTGEFTTLITAVQAAGLEDTLRGGGPFTVFAPTDEAFSTLPAGALDDLLADPTGDLADILRYHVVDGAVMAEDIAGMDGETVTTVLGEDLTVEVDGDKVYLVDGTGNRATVTATDVKASNGVIHAIDGVLMPSGDGQSDDSGSGK</sequence>
<proteinExistence type="predicted"/>
<dbReference type="AlphaFoldDB" id="A0A0X2NKV0"/>
<dbReference type="Gene3D" id="2.30.180.10">
    <property type="entry name" value="FAS1 domain"/>
    <property type="match status" value="1"/>
</dbReference>